<name>A0A6G4TRB8_9ACTN</name>
<organism evidence="1 2">
    <name type="scientific">Streptomyces coryli</name>
    <dbReference type="NCBI Taxonomy" id="1128680"/>
    <lineage>
        <taxon>Bacteria</taxon>
        <taxon>Bacillati</taxon>
        <taxon>Actinomycetota</taxon>
        <taxon>Actinomycetes</taxon>
        <taxon>Kitasatosporales</taxon>
        <taxon>Streptomycetaceae</taxon>
        <taxon>Streptomyces</taxon>
    </lineage>
</organism>
<dbReference type="Pfam" id="PF05721">
    <property type="entry name" value="PhyH"/>
    <property type="match status" value="1"/>
</dbReference>
<comment type="caution">
    <text evidence="1">The sequence shown here is derived from an EMBL/GenBank/DDBJ whole genome shotgun (WGS) entry which is preliminary data.</text>
</comment>
<gene>
    <name evidence="1" type="ORF">G5C51_01230</name>
</gene>
<dbReference type="PANTHER" id="PTHR20883">
    <property type="entry name" value="PHYTANOYL-COA DIOXYGENASE DOMAIN CONTAINING 1"/>
    <property type="match status" value="1"/>
</dbReference>
<dbReference type="GO" id="GO:0016706">
    <property type="term" value="F:2-oxoglutarate-dependent dioxygenase activity"/>
    <property type="evidence" value="ECO:0007669"/>
    <property type="project" value="UniProtKB-ARBA"/>
</dbReference>
<keyword evidence="2" id="KW-1185">Reference proteome</keyword>
<accession>A0A6G4TRB8</accession>
<proteinExistence type="predicted"/>
<dbReference type="Gene3D" id="2.60.120.620">
    <property type="entry name" value="q2cbj1_9rhob like domain"/>
    <property type="match status" value="1"/>
</dbReference>
<dbReference type="SUPFAM" id="SSF51197">
    <property type="entry name" value="Clavaminate synthase-like"/>
    <property type="match status" value="1"/>
</dbReference>
<dbReference type="Proteomes" id="UP000481583">
    <property type="component" value="Unassembled WGS sequence"/>
</dbReference>
<dbReference type="PANTHER" id="PTHR20883:SF48">
    <property type="entry name" value="ECTOINE DIOXYGENASE"/>
    <property type="match status" value="1"/>
</dbReference>
<keyword evidence="1" id="KW-0223">Dioxygenase</keyword>
<dbReference type="RefSeq" id="WP_165230041.1">
    <property type="nucleotide sequence ID" value="NZ_JAAKZV010000002.1"/>
</dbReference>
<evidence type="ECO:0000313" key="2">
    <source>
        <dbReference type="Proteomes" id="UP000481583"/>
    </source>
</evidence>
<dbReference type="EMBL" id="JAAKZV010000002">
    <property type="protein sequence ID" value="NGN62535.1"/>
    <property type="molecule type" value="Genomic_DNA"/>
</dbReference>
<dbReference type="AlphaFoldDB" id="A0A6G4TRB8"/>
<dbReference type="GO" id="GO:0005506">
    <property type="term" value="F:iron ion binding"/>
    <property type="evidence" value="ECO:0007669"/>
    <property type="project" value="UniProtKB-ARBA"/>
</dbReference>
<evidence type="ECO:0000313" key="1">
    <source>
        <dbReference type="EMBL" id="NGN62535.1"/>
    </source>
</evidence>
<keyword evidence="1" id="KW-0560">Oxidoreductase</keyword>
<dbReference type="InterPro" id="IPR008775">
    <property type="entry name" value="Phytyl_CoA_dOase-like"/>
</dbReference>
<reference evidence="1 2" key="1">
    <citation type="submission" date="2020-02" db="EMBL/GenBank/DDBJ databases">
        <title>Whole-genome analyses of novel actinobacteria.</title>
        <authorList>
            <person name="Sahin N."/>
        </authorList>
    </citation>
    <scope>NUCLEOTIDE SEQUENCE [LARGE SCALE GENOMIC DNA]</scope>
    <source>
        <strain evidence="1 2">A7024</strain>
    </source>
</reference>
<sequence>MTPVQPGHLTDEQIAAFDRDGYLVLRDRIPPSLLARLQAAADGWIAAGRGRDGEPDYEFADRPAGRALFRVDYLHAKGDPASLELLGSPALLGIAESLAGPDFVPTYESLVFKDRGDGAPIAWHQDAVHPRAHRIFNCGVYLDPSRAGAGALRVLPGSQRGPADICALTDAHGWEPSGVVEVELAPGDVLLHDVMLVHGSPPVRGNALRRTLYFEFRPAEQILAEGPWDLDWVRRRMRLLPPALARHHRAHPDVTPFAWRAGDQLRPAGEAVAEAEHLRVAHEVHTPGTHCSAGGVT</sequence>
<protein>
    <submittedName>
        <fullName evidence="1">Phytanoyl-CoA dioxygenase family protein</fullName>
    </submittedName>
</protein>